<proteinExistence type="predicted"/>
<feature type="non-terminal residue" evidence="1">
    <location>
        <position position="1"/>
    </location>
</feature>
<keyword evidence="2" id="KW-1185">Reference proteome</keyword>
<gene>
    <name evidence="1" type="ORF">FWILDA_LOCUS18235</name>
</gene>
<dbReference type="OrthoDB" id="2142187at2759"/>
<name>A0A9W4T8A2_9GLOM</name>
<dbReference type="Proteomes" id="UP001153678">
    <property type="component" value="Unassembled WGS sequence"/>
</dbReference>
<accession>A0A9W4T8A2</accession>
<dbReference type="EMBL" id="CAMKVN010017030">
    <property type="protein sequence ID" value="CAI2197759.1"/>
    <property type="molecule type" value="Genomic_DNA"/>
</dbReference>
<organism evidence="1 2">
    <name type="scientific">Funneliformis geosporum</name>
    <dbReference type="NCBI Taxonomy" id="1117311"/>
    <lineage>
        <taxon>Eukaryota</taxon>
        <taxon>Fungi</taxon>
        <taxon>Fungi incertae sedis</taxon>
        <taxon>Mucoromycota</taxon>
        <taxon>Glomeromycotina</taxon>
        <taxon>Glomeromycetes</taxon>
        <taxon>Glomerales</taxon>
        <taxon>Glomeraceae</taxon>
        <taxon>Funneliformis</taxon>
    </lineage>
</organism>
<protein>
    <submittedName>
        <fullName evidence="1">10620_t:CDS:1</fullName>
    </submittedName>
</protein>
<dbReference type="AlphaFoldDB" id="A0A9W4T8A2"/>
<feature type="non-terminal residue" evidence="1">
    <location>
        <position position="383"/>
    </location>
</feature>
<reference evidence="1" key="1">
    <citation type="submission" date="2022-08" db="EMBL/GenBank/DDBJ databases">
        <authorList>
            <person name="Kallberg Y."/>
            <person name="Tangrot J."/>
            <person name="Rosling A."/>
        </authorList>
    </citation>
    <scope>NUCLEOTIDE SEQUENCE</scope>
    <source>
        <strain evidence="1">Wild A</strain>
    </source>
</reference>
<sequence>KSSNAKTEDISLPLLKFEHAEEVLLELANRGVVDETKKINELSEHLKYIIKLLGVVGRFLEAMIFQMSVIGSAVANKEVAFGNTFYQSGLRYFLQECQYQPKHCQELLKRTKQHINEKYQRYFDHFTSKDNLEIIPFLVAYTLFGWPVDRTDTIGINKKRKIEELEKEELIFLDGNGNKRLKLPFLTLHEIYSHRNLDALPPIRVLESLDNAISPDQNERLTISVLVFRLWAIYQKSIANGATDPCSCLLSQLVPLRYNQKDMSLKFLPVFTVRSTDKQINEKNWNEFVKNINHSIPECIAYHNLQNAKFADSFLLTEPLILIQDKQQVISRKKVIDGRSPSMLEKGLRNDKTYKENEILITEEEKKDVFGDLLALRTLHCIE</sequence>
<comment type="caution">
    <text evidence="1">The sequence shown here is derived from an EMBL/GenBank/DDBJ whole genome shotgun (WGS) entry which is preliminary data.</text>
</comment>
<evidence type="ECO:0000313" key="1">
    <source>
        <dbReference type="EMBL" id="CAI2197759.1"/>
    </source>
</evidence>
<evidence type="ECO:0000313" key="2">
    <source>
        <dbReference type="Proteomes" id="UP001153678"/>
    </source>
</evidence>